<dbReference type="Proteomes" id="UP000585474">
    <property type="component" value="Unassembled WGS sequence"/>
</dbReference>
<organism evidence="3 4">
    <name type="scientific">Actinidia rufa</name>
    <dbReference type="NCBI Taxonomy" id="165716"/>
    <lineage>
        <taxon>Eukaryota</taxon>
        <taxon>Viridiplantae</taxon>
        <taxon>Streptophyta</taxon>
        <taxon>Embryophyta</taxon>
        <taxon>Tracheophyta</taxon>
        <taxon>Spermatophyta</taxon>
        <taxon>Magnoliopsida</taxon>
        <taxon>eudicotyledons</taxon>
        <taxon>Gunneridae</taxon>
        <taxon>Pentapetalae</taxon>
        <taxon>asterids</taxon>
        <taxon>Ericales</taxon>
        <taxon>Actinidiaceae</taxon>
        <taxon>Actinidia</taxon>
    </lineage>
</organism>
<keyword evidence="4" id="KW-1185">Reference proteome</keyword>
<dbReference type="InterPro" id="IPR058778">
    <property type="entry name" value="HTH_FAR1-11-like"/>
</dbReference>
<evidence type="ECO:0000313" key="4">
    <source>
        <dbReference type="Proteomes" id="UP000585474"/>
    </source>
</evidence>
<evidence type="ECO:0000256" key="1">
    <source>
        <dbReference type="SAM" id="MobiDB-lite"/>
    </source>
</evidence>
<reference evidence="3 4" key="1">
    <citation type="submission" date="2019-07" db="EMBL/GenBank/DDBJ databases">
        <title>De Novo Assembly of kiwifruit Actinidia rufa.</title>
        <authorList>
            <person name="Sugita-Konishi S."/>
            <person name="Sato K."/>
            <person name="Mori E."/>
            <person name="Abe Y."/>
            <person name="Kisaki G."/>
            <person name="Hamano K."/>
            <person name="Suezawa K."/>
            <person name="Otani M."/>
            <person name="Fukuda T."/>
            <person name="Manabe T."/>
            <person name="Gomi K."/>
            <person name="Tabuchi M."/>
            <person name="Akimitsu K."/>
            <person name="Kataoka I."/>
        </authorList>
    </citation>
    <scope>NUCLEOTIDE SEQUENCE [LARGE SCALE GENOMIC DNA]</scope>
    <source>
        <strain evidence="4">cv. Fuchu</strain>
    </source>
</reference>
<proteinExistence type="predicted"/>
<sequence>MKISPNQDPPVFPSSLTVNQREKKQIKEEANQKEPLASQATSSVATTLVVLAAIGAYLARVRWIYFATPNPSLDSIGIVAVSRTNIGMMSPESVTSAMPLNNEYGEEEDRWSGDNEREQDGKERNKSKGKRWKVEGYNSFMQSCWKGEGKNKQSGQTAAQSRMNCPAHIRVVNRDGKFNLNRVVLDHNHEQSPGKARYFKSNRVLDEHVKRRLELNDKAGIKMHKTYELLQIEAGGHDKLPYLKKDCRNYLDKQRRLRLVEGDAEAMHRYFMKMKADNSDFFFALDLDDKGFIKKYELESNTWLEGLYSERKRWVPAYLKDVFWAGMSSTQRSEGINAYFDGYIHSKTTLKQFVEQYENALASKVESENLEDVKSWSTYIPCITKGTIYRGSLTVYVQRQKKVILCPNMRGMVCTHQLMVWHQMGVQRVPDKYVLRRWCKNVKRVHTKVWICYDKSSTSIEARRHDNMCNLFNDVADLAEESQDKYDMVMTRVRQLKQELMQVAVVVESNVFSLGDGMSIQEKDSFSLGDGVIPSKRSTNILDPEGRQRKGRPSTKRRISVIEKVIKKKRQTKRKPLSNEQYKEVEEISVGHDIGTQFEKFEIPLKYPLRMKILHPMCNVKGQIQNYVERK</sequence>
<dbReference type="Pfam" id="PF26175">
    <property type="entry name" value="HTH_FAR1"/>
    <property type="match status" value="1"/>
</dbReference>
<feature type="domain" description="FAR1-related sequence 11-like HTH-like" evidence="2">
    <location>
        <begin position="211"/>
        <end position="256"/>
    </location>
</feature>
<dbReference type="PANTHER" id="PTHR47718">
    <property type="entry name" value="OS01G0519700 PROTEIN"/>
    <property type="match status" value="1"/>
</dbReference>
<feature type="region of interest" description="Disordered" evidence="1">
    <location>
        <begin position="537"/>
        <end position="556"/>
    </location>
</feature>
<dbReference type="PANTHER" id="PTHR47718:SF13">
    <property type="entry name" value="OS09G0290500 PROTEIN"/>
    <property type="match status" value="1"/>
</dbReference>
<comment type="caution">
    <text evidence="3">The sequence shown here is derived from an EMBL/GenBank/DDBJ whole genome shotgun (WGS) entry which is preliminary data.</text>
</comment>
<accession>A0A7J0ED75</accession>
<gene>
    <name evidence="3" type="ORF">Acr_03g0012180</name>
</gene>
<feature type="compositionally biased region" description="Basic and acidic residues" evidence="1">
    <location>
        <begin position="20"/>
        <end position="32"/>
    </location>
</feature>
<protein>
    <recommendedName>
        <fullName evidence="2">FAR1-related sequence 11-like HTH-like domain-containing protein</fullName>
    </recommendedName>
</protein>
<dbReference type="OrthoDB" id="1928232at2759"/>
<feature type="region of interest" description="Disordered" evidence="1">
    <location>
        <begin position="1"/>
        <end position="39"/>
    </location>
</feature>
<feature type="region of interest" description="Disordered" evidence="1">
    <location>
        <begin position="104"/>
        <end position="131"/>
    </location>
</feature>
<evidence type="ECO:0000313" key="3">
    <source>
        <dbReference type="EMBL" id="GFY84444.1"/>
    </source>
</evidence>
<feature type="compositionally biased region" description="Basic and acidic residues" evidence="1">
    <location>
        <begin position="110"/>
        <end position="126"/>
    </location>
</feature>
<evidence type="ECO:0000259" key="2">
    <source>
        <dbReference type="Pfam" id="PF26175"/>
    </source>
</evidence>
<dbReference type="AlphaFoldDB" id="A0A7J0ED75"/>
<dbReference type="EMBL" id="BJWL01000003">
    <property type="protein sequence ID" value="GFY84444.1"/>
    <property type="molecule type" value="Genomic_DNA"/>
</dbReference>
<name>A0A7J0ED75_9ERIC</name>